<sequence>MAQPHGAESKAKNGKSLPFNPAKVKATTANSNRDKGVGVNIAGKKPTGIRKSRSTRPPKRSEKGSTPSLDDMLSEARRWIAPPTSYMIRNTETGCFGLSVRKPEADRSEITIAHAVDCGCLDVRLMHIARHVDGLVKARRLARRSRDAFVIATKIRSKLSHPIPKAARFRYLREKQVVGRRPRTEVEAETAIINVVDVHRQQKLIEKWKSLEAYQKRPIWKDW</sequence>
<accession>A0A553HZ75</accession>
<proteinExistence type="predicted"/>
<comment type="caution">
    <text evidence="2">The sequence shown here is derived from an EMBL/GenBank/DDBJ whole genome shotgun (WGS) entry which is preliminary data.</text>
</comment>
<name>A0A553HZ75_9PEZI</name>
<dbReference type="Proteomes" id="UP000319160">
    <property type="component" value="Unassembled WGS sequence"/>
</dbReference>
<reference evidence="3" key="1">
    <citation type="submission" date="2019-06" db="EMBL/GenBank/DDBJ databases">
        <title>Draft genome sequence of the griseofulvin-producing fungus Xylaria cubensis strain G536.</title>
        <authorList>
            <person name="Mead M.E."/>
            <person name="Raja H.A."/>
            <person name="Steenwyk J.L."/>
            <person name="Knowles S.L."/>
            <person name="Oberlies N.H."/>
            <person name="Rokas A."/>
        </authorList>
    </citation>
    <scope>NUCLEOTIDE SEQUENCE [LARGE SCALE GENOMIC DNA]</scope>
    <source>
        <strain evidence="3">G536</strain>
    </source>
</reference>
<protein>
    <submittedName>
        <fullName evidence="2">Uncharacterized protein</fullName>
    </submittedName>
</protein>
<organism evidence="2 3">
    <name type="scientific">Xylaria flabelliformis</name>
    <dbReference type="NCBI Taxonomy" id="2512241"/>
    <lineage>
        <taxon>Eukaryota</taxon>
        <taxon>Fungi</taxon>
        <taxon>Dikarya</taxon>
        <taxon>Ascomycota</taxon>
        <taxon>Pezizomycotina</taxon>
        <taxon>Sordariomycetes</taxon>
        <taxon>Xylariomycetidae</taxon>
        <taxon>Xylariales</taxon>
        <taxon>Xylariaceae</taxon>
        <taxon>Xylaria</taxon>
    </lineage>
</organism>
<feature type="region of interest" description="Disordered" evidence="1">
    <location>
        <begin position="1"/>
        <end position="73"/>
    </location>
</feature>
<feature type="compositionally biased region" description="Basic residues" evidence="1">
    <location>
        <begin position="47"/>
        <end position="58"/>
    </location>
</feature>
<dbReference type="OrthoDB" id="5279542at2759"/>
<dbReference type="AlphaFoldDB" id="A0A553HZ75"/>
<dbReference type="EMBL" id="VFLP01000030">
    <property type="protein sequence ID" value="TRX93253.1"/>
    <property type="molecule type" value="Genomic_DNA"/>
</dbReference>
<gene>
    <name evidence="2" type="ORF">FHL15_005832</name>
</gene>
<evidence type="ECO:0000313" key="3">
    <source>
        <dbReference type="Proteomes" id="UP000319160"/>
    </source>
</evidence>
<keyword evidence="3" id="KW-1185">Reference proteome</keyword>
<evidence type="ECO:0000256" key="1">
    <source>
        <dbReference type="SAM" id="MobiDB-lite"/>
    </source>
</evidence>
<evidence type="ECO:0000313" key="2">
    <source>
        <dbReference type="EMBL" id="TRX93253.1"/>
    </source>
</evidence>